<dbReference type="Proteomes" id="UP000285768">
    <property type="component" value="Chromosome"/>
</dbReference>
<evidence type="ECO:0000313" key="2">
    <source>
        <dbReference type="Proteomes" id="UP000285768"/>
    </source>
</evidence>
<reference evidence="1 2" key="1">
    <citation type="submission" date="2019-01" db="EMBL/GenBank/DDBJ databases">
        <title>Leucobacter muris sp. nov. isolated from the nose of a laboratory mouse.</title>
        <authorList>
            <person name="Benga L."/>
            <person name="Sproeer C."/>
            <person name="Schumann P."/>
            <person name="Verbarg S."/>
            <person name="Bunk B."/>
            <person name="Engelhardt E."/>
            <person name="Benten P.M."/>
            <person name="Sager M."/>
        </authorList>
    </citation>
    <scope>NUCLEOTIDE SEQUENCE [LARGE SCALE GENOMIC DNA]</scope>
    <source>
        <strain evidence="1 2">DSM 101948</strain>
    </source>
</reference>
<gene>
    <name evidence="1" type="ORF">Leucomu_08065</name>
</gene>
<dbReference type="EMBL" id="CP035037">
    <property type="protein sequence ID" value="QAB17872.1"/>
    <property type="molecule type" value="Genomic_DNA"/>
</dbReference>
<evidence type="ECO:0000313" key="1">
    <source>
        <dbReference type="EMBL" id="QAB17872.1"/>
    </source>
</evidence>
<organism evidence="1 2">
    <name type="scientific">Leucobacter muris</name>
    <dbReference type="NCBI Taxonomy" id="1935379"/>
    <lineage>
        <taxon>Bacteria</taxon>
        <taxon>Bacillati</taxon>
        <taxon>Actinomycetota</taxon>
        <taxon>Actinomycetes</taxon>
        <taxon>Micrococcales</taxon>
        <taxon>Microbacteriaceae</taxon>
        <taxon>Leucobacter</taxon>
    </lineage>
</organism>
<proteinExistence type="predicted"/>
<protein>
    <submittedName>
        <fullName evidence="1">Uncharacterized protein</fullName>
    </submittedName>
</protein>
<dbReference type="RefSeq" id="WP_128386884.1">
    <property type="nucleotide sequence ID" value="NZ_CP035037.1"/>
</dbReference>
<keyword evidence="2" id="KW-1185">Reference proteome</keyword>
<name>A0ABX5QFP0_9MICO</name>
<sequence length="148" mass="15044">MLVISVAAALMLGAVAVAVPIIANPPPRAGGDAAAESAASTGLSGDELLTRVGSLMVLPEEAPTIATVEDPATLSAEPFFARAQTGDRVLIFPESRLAVLYRESQHLIINAGTLSVGVDPAARADAPIEEAVEPPAEEAPAEEAPAIE</sequence>
<accession>A0ABX5QFP0</accession>